<dbReference type="AlphaFoldDB" id="A0A7W6RMM4"/>
<evidence type="ECO:0000313" key="10">
    <source>
        <dbReference type="Proteomes" id="UP000533641"/>
    </source>
</evidence>
<dbReference type="NCBIfam" id="TIGR00576">
    <property type="entry name" value="dut"/>
    <property type="match status" value="1"/>
</dbReference>
<evidence type="ECO:0000256" key="7">
    <source>
        <dbReference type="HAMAP-Rule" id="MF_00116"/>
    </source>
</evidence>
<keyword evidence="4 7" id="KW-0460">Magnesium</keyword>
<protein>
    <recommendedName>
        <fullName evidence="7">Deoxyuridine 5'-triphosphate nucleotidohydrolase</fullName>
        <shortName evidence="7">dUTPase</shortName>
        <ecNumber evidence="7">3.6.1.23</ecNumber>
    </recommendedName>
    <alternativeName>
        <fullName evidence="7">dUTP pyrophosphatase</fullName>
    </alternativeName>
</protein>
<dbReference type="PANTHER" id="PTHR11241">
    <property type="entry name" value="DEOXYURIDINE 5'-TRIPHOSPHATE NUCLEOTIDOHYDROLASE"/>
    <property type="match status" value="1"/>
</dbReference>
<gene>
    <name evidence="7" type="primary">dut</name>
    <name evidence="9" type="ORF">GGE12_002940</name>
</gene>
<feature type="binding site" evidence="7">
    <location>
        <begin position="93"/>
        <end position="95"/>
    </location>
    <ligand>
        <name>substrate</name>
    </ligand>
</feature>
<keyword evidence="2 7" id="KW-0479">Metal-binding</keyword>
<dbReference type="InterPro" id="IPR033704">
    <property type="entry name" value="dUTPase_trimeric"/>
</dbReference>
<feature type="binding site" evidence="7">
    <location>
        <begin position="76"/>
        <end position="78"/>
    </location>
    <ligand>
        <name>substrate</name>
    </ligand>
</feature>
<dbReference type="GO" id="GO:0004170">
    <property type="term" value="F:dUTP diphosphatase activity"/>
    <property type="evidence" value="ECO:0007669"/>
    <property type="project" value="UniProtKB-UniRule"/>
</dbReference>
<feature type="binding site" evidence="7">
    <location>
        <position position="89"/>
    </location>
    <ligand>
        <name>substrate</name>
    </ligand>
</feature>
<dbReference type="InterPro" id="IPR036157">
    <property type="entry name" value="dUTPase-like_sf"/>
</dbReference>
<evidence type="ECO:0000256" key="6">
    <source>
        <dbReference type="ARBA" id="ARBA00047686"/>
    </source>
</evidence>
<evidence type="ECO:0000256" key="2">
    <source>
        <dbReference type="ARBA" id="ARBA00022723"/>
    </source>
</evidence>
<dbReference type="CDD" id="cd07557">
    <property type="entry name" value="trimeric_dUTPase"/>
    <property type="match status" value="1"/>
</dbReference>
<dbReference type="GO" id="GO:0000287">
    <property type="term" value="F:magnesium ion binding"/>
    <property type="evidence" value="ECO:0007669"/>
    <property type="project" value="UniProtKB-UniRule"/>
</dbReference>
<dbReference type="InterPro" id="IPR029054">
    <property type="entry name" value="dUTPase-like"/>
</dbReference>
<comment type="cofactor">
    <cofactor evidence="7">
        <name>Mg(2+)</name>
        <dbReference type="ChEBI" id="CHEBI:18420"/>
    </cofactor>
</comment>
<reference evidence="9 10" key="1">
    <citation type="submission" date="2020-08" db="EMBL/GenBank/DDBJ databases">
        <title>Genomic Encyclopedia of Type Strains, Phase IV (KMG-V): Genome sequencing to study the core and pangenomes of soil and plant-associated prokaryotes.</title>
        <authorList>
            <person name="Whitman W."/>
        </authorList>
    </citation>
    <scope>NUCLEOTIDE SEQUENCE [LARGE SCALE GENOMIC DNA]</scope>
    <source>
        <strain evidence="9 10">SEMIA 402</strain>
    </source>
</reference>
<dbReference type="GO" id="GO:0006226">
    <property type="term" value="P:dUMP biosynthetic process"/>
    <property type="evidence" value="ECO:0007669"/>
    <property type="project" value="UniProtKB-UniRule"/>
</dbReference>
<dbReference type="HAMAP" id="MF_00116">
    <property type="entry name" value="dUTPase_bact"/>
    <property type="match status" value="1"/>
</dbReference>
<name>A0A7W6RMM4_9HYPH</name>
<evidence type="ECO:0000256" key="1">
    <source>
        <dbReference type="ARBA" id="ARBA00006581"/>
    </source>
</evidence>
<proteinExistence type="inferred from homology"/>
<dbReference type="Pfam" id="PF00692">
    <property type="entry name" value="dUTPase"/>
    <property type="match status" value="1"/>
</dbReference>
<evidence type="ECO:0000256" key="4">
    <source>
        <dbReference type="ARBA" id="ARBA00022842"/>
    </source>
</evidence>
<dbReference type="UniPathway" id="UPA00610">
    <property type="reaction ID" value="UER00666"/>
</dbReference>
<evidence type="ECO:0000313" key="9">
    <source>
        <dbReference type="EMBL" id="MBB4275159.1"/>
    </source>
</evidence>
<comment type="function">
    <text evidence="7">This enzyme is involved in nucleotide metabolism: it produces dUMP, the immediate precursor of thymidine nucleotides and it decreases the intracellular concentration of dUTP so that uracil cannot be incorporated into DNA.</text>
</comment>
<dbReference type="NCBIfam" id="NF001862">
    <property type="entry name" value="PRK00601.1"/>
    <property type="match status" value="1"/>
</dbReference>
<evidence type="ECO:0000259" key="8">
    <source>
        <dbReference type="Pfam" id="PF00692"/>
    </source>
</evidence>
<comment type="pathway">
    <text evidence="7">Pyrimidine metabolism; dUMP biosynthesis; dUMP from dCTP (dUTP route): step 2/2.</text>
</comment>
<feature type="domain" description="dUTPase-like" evidence="8">
    <location>
        <begin position="23"/>
        <end position="155"/>
    </location>
</feature>
<comment type="caution">
    <text evidence="9">The sequence shown here is derived from an EMBL/GenBank/DDBJ whole genome shotgun (WGS) entry which is preliminary data.</text>
</comment>
<comment type="caution">
    <text evidence="7">Lacks conserved residue(s) required for the propagation of feature annotation.</text>
</comment>
<keyword evidence="5 7" id="KW-0546">Nucleotide metabolism</keyword>
<dbReference type="Gene3D" id="2.70.40.10">
    <property type="match status" value="1"/>
</dbReference>
<organism evidence="9 10">
    <name type="scientific">Rhizobium mongolense</name>
    <dbReference type="NCBI Taxonomy" id="57676"/>
    <lineage>
        <taxon>Bacteria</taxon>
        <taxon>Pseudomonadati</taxon>
        <taxon>Pseudomonadota</taxon>
        <taxon>Alphaproteobacteria</taxon>
        <taxon>Hyphomicrobiales</taxon>
        <taxon>Rhizobiaceae</taxon>
        <taxon>Rhizobium/Agrobacterium group</taxon>
        <taxon>Rhizobium</taxon>
    </lineage>
</organism>
<accession>A0A7W6RMM4</accession>
<dbReference type="PANTHER" id="PTHR11241:SF0">
    <property type="entry name" value="DEOXYURIDINE 5'-TRIPHOSPHATE NUCLEOTIDOHYDROLASE"/>
    <property type="match status" value="1"/>
</dbReference>
<comment type="similarity">
    <text evidence="1 7">Belongs to the dUTPase family.</text>
</comment>
<evidence type="ECO:0000256" key="3">
    <source>
        <dbReference type="ARBA" id="ARBA00022801"/>
    </source>
</evidence>
<dbReference type="Proteomes" id="UP000533641">
    <property type="component" value="Unassembled WGS sequence"/>
</dbReference>
<dbReference type="SUPFAM" id="SSF51283">
    <property type="entry name" value="dUTPase-like"/>
    <property type="match status" value="1"/>
</dbReference>
<dbReference type="EMBL" id="JACIGM010000005">
    <property type="protein sequence ID" value="MBB4275159.1"/>
    <property type="molecule type" value="Genomic_DNA"/>
</dbReference>
<comment type="catalytic activity">
    <reaction evidence="6 7">
        <text>dUTP + H2O = dUMP + diphosphate + H(+)</text>
        <dbReference type="Rhea" id="RHEA:10248"/>
        <dbReference type="ChEBI" id="CHEBI:15377"/>
        <dbReference type="ChEBI" id="CHEBI:15378"/>
        <dbReference type="ChEBI" id="CHEBI:33019"/>
        <dbReference type="ChEBI" id="CHEBI:61555"/>
        <dbReference type="ChEBI" id="CHEBI:246422"/>
        <dbReference type="EC" id="3.6.1.23"/>
    </reaction>
</comment>
<dbReference type="GO" id="GO:0046081">
    <property type="term" value="P:dUTP catabolic process"/>
    <property type="evidence" value="ECO:0007669"/>
    <property type="project" value="InterPro"/>
</dbReference>
<keyword evidence="3 7" id="KW-0378">Hydrolase</keyword>
<dbReference type="FunFam" id="2.70.40.10:FF:000002">
    <property type="entry name" value="dUTP diphosphatase"/>
    <property type="match status" value="1"/>
</dbReference>
<dbReference type="RefSeq" id="WP_183925995.1">
    <property type="nucleotide sequence ID" value="NZ_JACIGM010000005.1"/>
</dbReference>
<evidence type="ECO:0000256" key="5">
    <source>
        <dbReference type="ARBA" id="ARBA00023080"/>
    </source>
</evidence>
<sequence>MTIHNDIRPQLNLVRLPNGEGLDLPSYETSGAAGMDLRAAVADNEPITLAPGKRALVPTGFICEIPDGYEAQVRPRSGLAFKHGITCLNTPGTIDSDYRGEVKVLLVNLGDEPFEITRGMRIAQMVIAPVTQVRVAEITESSSTARGAGGFGSTGV</sequence>
<dbReference type="EC" id="3.6.1.23" evidence="7"/>
<dbReference type="InterPro" id="IPR008181">
    <property type="entry name" value="dUTPase"/>
</dbReference>